<protein>
    <submittedName>
        <fullName evidence="2">WAT1-RELATED PROTEIN</fullName>
    </submittedName>
</protein>
<comment type="caution">
    <text evidence="2">The sequence shown here is derived from an EMBL/GenBank/DDBJ whole genome shotgun (WGS) entry which is preliminary data.</text>
</comment>
<feature type="transmembrane region" description="Helical" evidence="1">
    <location>
        <begin position="43"/>
        <end position="63"/>
    </location>
</feature>
<dbReference type="EMBL" id="JAPFFL010000018">
    <property type="protein sequence ID" value="KAJ6672949.1"/>
    <property type="molecule type" value="Genomic_DNA"/>
</dbReference>
<keyword evidence="1" id="KW-0812">Transmembrane</keyword>
<keyword evidence="3" id="KW-1185">Reference proteome</keyword>
<keyword evidence="1" id="KW-0472">Membrane</keyword>
<dbReference type="AlphaFoldDB" id="A0A9Q0SCR2"/>
<evidence type="ECO:0000313" key="2">
    <source>
        <dbReference type="EMBL" id="KAJ6672949.1"/>
    </source>
</evidence>
<proteinExistence type="predicted"/>
<sequence>MEAGGRVKKCFVSSQVVMSMVMVQVMATGIQLLSKIILNNGKFVLALMTYRHVVAALCMAPLLSTLKEASKVR</sequence>
<evidence type="ECO:0000313" key="3">
    <source>
        <dbReference type="Proteomes" id="UP001151529"/>
    </source>
</evidence>
<gene>
    <name evidence="2" type="ORF">OIU85_014202</name>
</gene>
<evidence type="ECO:0000256" key="1">
    <source>
        <dbReference type="SAM" id="Phobius"/>
    </source>
</evidence>
<reference evidence="2" key="2">
    <citation type="journal article" date="2023" name="Int. J. Mol. Sci.">
        <title>De Novo Assembly and Annotation of 11 Diverse Shrub Willow (Salix) Genomes Reveals Novel Gene Organization in Sex-Linked Regions.</title>
        <authorList>
            <person name="Hyden B."/>
            <person name="Feng K."/>
            <person name="Yates T.B."/>
            <person name="Jawdy S."/>
            <person name="Cereghino C."/>
            <person name="Smart L.B."/>
            <person name="Muchero W."/>
        </authorList>
    </citation>
    <scope>NUCLEOTIDE SEQUENCE [LARGE SCALE GENOMIC DNA]</scope>
    <source>
        <tissue evidence="2">Shoot tip</tissue>
    </source>
</reference>
<organism evidence="2 3">
    <name type="scientific">Salix viminalis</name>
    <name type="common">Common osier</name>
    <name type="synonym">Basket willow</name>
    <dbReference type="NCBI Taxonomy" id="40686"/>
    <lineage>
        <taxon>Eukaryota</taxon>
        <taxon>Viridiplantae</taxon>
        <taxon>Streptophyta</taxon>
        <taxon>Embryophyta</taxon>
        <taxon>Tracheophyta</taxon>
        <taxon>Spermatophyta</taxon>
        <taxon>Magnoliopsida</taxon>
        <taxon>eudicotyledons</taxon>
        <taxon>Gunneridae</taxon>
        <taxon>Pentapetalae</taxon>
        <taxon>rosids</taxon>
        <taxon>fabids</taxon>
        <taxon>Malpighiales</taxon>
        <taxon>Salicaceae</taxon>
        <taxon>Saliceae</taxon>
        <taxon>Salix</taxon>
    </lineage>
</organism>
<name>A0A9Q0SCR2_SALVM</name>
<accession>A0A9Q0SCR2</accession>
<keyword evidence="1" id="KW-1133">Transmembrane helix</keyword>
<feature type="transmembrane region" description="Helical" evidence="1">
    <location>
        <begin position="16"/>
        <end position="37"/>
    </location>
</feature>
<reference evidence="2" key="1">
    <citation type="submission" date="2022-11" db="EMBL/GenBank/DDBJ databases">
        <authorList>
            <person name="Hyden B.L."/>
            <person name="Feng K."/>
            <person name="Yates T."/>
            <person name="Jawdy S."/>
            <person name="Smart L.B."/>
            <person name="Muchero W."/>
        </authorList>
    </citation>
    <scope>NUCLEOTIDE SEQUENCE</scope>
    <source>
        <tissue evidence="2">Shoot tip</tissue>
    </source>
</reference>
<dbReference type="OrthoDB" id="670984at2759"/>
<dbReference type="Proteomes" id="UP001151529">
    <property type="component" value="Chromosome 12"/>
</dbReference>